<gene>
    <name evidence="1" type="ORF">KQP761_LOCUS35621</name>
</gene>
<name>A0A816GRM6_9BILA</name>
<protein>
    <submittedName>
        <fullName evidence="1">Uncharacterized protein</fullName>
    </submittedName>
</protein>
<sequence length="19" mass="2136">MPNNVALHGFFLNAGYQDQ</sequence>
<evidence type="ECO:0000313" key="2">
    <source>
        <dbReference type="Proteomes" id="UP000663834"/>
    </source>
</evidence>
<comment type="caution">
    <text evidence="1">The sequence shown here is derived from an EMBL/GenBank/DDBJ whole genome shotgun (WGS) entry which is preliminary data.</text>
</comment>
<dbReference type="AlphaFoldDB" id="A0A816GRM6"/>
<evidence type="ECO:0000313" key="1">
    <source>
        <dbReference type="EMBL" id="CAF1677024.1"/>
    </source>
</evidence>
<feature type="non-terminal residue" evidence="1">
    <location>
        <position position="19"/>
    </location>
</feature>
<accession>A0A816GRM6</accession>
<proteinExistence type="predicted"/>
<reference evidence="1" key="1">
    <citation type="submission" date="2021-02" db="EMBL/GenBank/DDBJ databases">
        <authorList>
            <person name="Nowell W R."/>
        </authorList>
    </citation>
    <scope>NUCLEOTIDE SEQUENCE</scope>
</reference>
<organism evidence="1 2">
    <name type="scientific">Rotaria magnacalcarata</name>
    <dbReference type="NCBI Taxonomy" id="392030"/>
    <lineage>
        <taxon>Eukaryota</taxon>
        <taxon>Metazoa</taxon>
        <taxon>Spiralia</taxon>
        <taxon>Gnathifera</taxon>
        <taxon>Rotifera</taxon>
        <taxon>Eurotatoria</taxon>
        <taxon>Bdelloidea</taxon>
        <taxon>Philodinida</taxon>
        <taxon>Philodinidae</taxon>
        <taxon>Rotaria</taxon>
    </lineage>
</organism>
<dbReference type="EMBL" id="CAJNOW010020034">
    <property type="protein sequence ID" value="CAF1677024.1"/>
    <property type="molecule type" value="Genomic_DNA"/>
</dbReference>
<dbReference type="Proteomes" id="UP000663834">
    <property type="component" value="Unassembled WGS sequence"/>
</dbReference>